<proteinExistence type="predicted"/>
<evidence type="ECO:0000313" key="1">
    <source>
        <dbReference type="EMBL" id="QOK23977.1"/>
    </source>
</evidence>
<dbReference type="EMBL" id="CP062789">
    <property type="protein sequence ID" value="QOK23977.1"/>
    <property type="molecule type" value="Genomic_DNA"/>
</dbReference>
<protein>
    <submittedName>
        <fullName evidence="1">DUF4917 family protein</fullName>
    </submittedName>
</protein>
<sequence>MSAKVEAELVEWAALSGETWSTLLLGNGLSINQWADFSYSSLLDQVHLSDESKAIFSSLDTQNFEGVLECLSHARVALSALGMSTERVDEVYGEVREALFSAVTNVHVPWLKFPQSNEDAIAKYLDCFRSVFTTSYDLCLYWSQMDTSGTVNIVDYFWNSGGVFDPDNVLVRSKKATRIHYLHGALHLWHDDEIGCSGKWSAKDGSLLHLEDKYPLSGDLRPLFVSEGNSAEKMLEIRRSPYLNFCYEKLRQDDGSTVVFGQSLSAHDRHVLVALNEGAPRRLAIAIHPDSDVELKIGRLAGALKRHDVSFFDSTTHPLGVEDLHISKGG</sequence>
<gene>
    <name evidence="1" type="ORF">IGS73_06265</name>
</gene>
<reference evidence="1 2" key="1">
    <citation type="submission" date="2020-10" db="EMBL/GenBank/DDBJ databases">
        <title>Janibacter indicus TT2 genome sequence.</title>
        <authorList>
            <person name="Lee K."/>
            <person name="Ganzorig M."/>
        </authorList>
    </citation>
    <scope>NUCLEOTIDE SEQUENCE [LARGE SCALE GENOMIC DNA]</scope>
    <source>
        <strain evidence="1 2">TT2</strain>
    </source>
</reference>
<dbReference type="Pfam" id="PF16263">
    <property type="entry name" value="DUF4917"/>
    <property type="match status" value="1"/>
</dbReference>
<accession>A0A7L9J459</accession>
<evidence type="ECO:0000313" key="2">
    <source>
        <dbReference type="Proteomes" id="UP000593998"/>
    </source>
</evidence>
<name>A0A7L9J459_9MICO</name>
<dbReference type="InterPro" id="IPR032581">
    <property type="entry name" value="DUF4917"/>
</dbReference>
<dbReference type="AlphaFoldDB" id="A0A7L9J459"/>
<dbReference type="RefSeq" id="WP_192911857.1">
    <property type="nucleotide sequence ID" value="NZ_CP062789.1"/>
</dbReference>
<dbReference type="Proteomes" id="UP000593998">
    <property type="component" value="Chromosome"/>
</dbReference>
<organism evidence="1 2">
    <name type="scientific">Janibacter indicus</name>
    <dbReference type="NCBI Taxonomy" id="857417"/>
    <lineage>
        <taxon>Bacteria</taxon>
        <taxon>Bacillati</taxon>
        <taxon>Actinomycetota</taxon>
        <taxon>Actinomycetes</taxon>
        <taxon>Micrococcales</taxon>
        <taxon>Intrasporangiaceae</taxon>
        <taxon>Janibacter</taxon>
    </lineage>
</organism>